<name>A0A8X6PU56_NEPPI</name>
<accession>A0A8X6PU56</accession>
<organism evidence="1 2">
    <name type="scientific">Nephila pilipes</name>
    <name type="common">Giant wood spider</name>
    <name type="synonym">Nephila maculata</name>
    <dbReference type="NCBI Taxonomy" id="299642"/>
    <lineage>
        <taxon>Eukaryota</taxon>
        <taxon>Metazoa</taxon>
        <taxon>Ecdysozoa</taxon>
        <taxon>Arthropoda</taxon>
        <taxon>Chelicerata</taxon>
        <taxon>Arachnida</taxon>
        <taxon>Araneae</taxon>
        <taxon>Araneomorphae</taxon>
        <taxon>Entelegynae</taxon>
        <taxon>Araneoidea</taxon>
        <taxon>Nephilidae</taxon>
        <taxon>Nephila</taxon>
    </lineage>
</organism>
<protein>
    <submittedName>
        <fullName evidence="1">Uncharacterized protein</fullName>
    </submittedName>
</protein>
<gene>
    <name evidence="1" type="ORF">NPIL_477821</name>
</gene>
<reference evidence="1" key="1">
    <citation type="submission" date="2020-08" db="EMBL/GenBank/DDBJ databases">
        <title>Multicomponent nature underlies the extraordinary mechanical properties of spider dragline silk.</title>
        <authorList>
            <person name="Kono N."/>
            <person name="Nakamura H."/>
            <person name="Mori M."/>
            <person name="Yoshida Y."/>
            <person name="Ohtoshi R."/>
            <person name="Malay A.D."/>
            <person name="Moran D.A.P."/>
            <person name="Tomita M."/>
            <person name="Numata K."/>
            <person name="Arakawa K."/>
        </authorList>
    </citation>
    <scope>NUCLEOTIDE SEQUENCE</scope>
</reference>
<sequence length="112" mass="12541">MLVYCVRSIRQVISICPYISNFHFSAYRLNFVSLNLPPACGAFEAHSLDLQLTVPLSAIKLFNLKSIKSARQTLMQLGVCENTISGYGNLPENPVFREKKELVKVIPKVNAL</sequence>
<dbReference type="AlphaFoldDB" id="A0A8X6PU56"/>
<dbReference type="Proteomes" id="UP000887013">
    <property type="component" value="Unassembled WGS sequence"/>
</dbReference>
<evidence type="ECO:0000313" key="2">
    <source>
        <dbReference type="Proteomes" id="UP000887013"/>
    </source>
</evidence>
<proteinExistence type="predicted"/>
<keyword evidence="2" id="KW-1185">Reference proteome</keyword>
<evidence type="ECO:0000313" key="1">
    <source>
        <dbReference type="EMBL" id="GFT85451.1"/>
    </source>
</evidence>
<comment type="caution">
    <text evidence="1">The sequence shown here is derived from an EMBL/GenBank/DDBJ whole genome shotgun (WGS) entry which is preliminary data.</text>
</comment>
<dbReference type="EMBL" id="BMAW01023919">
    <property type="protein sequence ID" value="GFT85451.1"/>
    <property type="molecule type" value="Genomic_DNA"/>
</dbReference>